<accession>A0A644XHV3</accession>
<organism evidence="4">
    <name type="scientific">bioreactor metagenome</name>
    <dbReference type="NCBI Taxonomy" id="1076179"/>
    <lineage>
        <taxon>unclassified sequences</taxon>
        <taxon>metagenomes</taxon>
        <taxon>ecological metagenomes</taxon>
    </lineage>
</organism>
<feature type="domain" description="NADPH-dependent FMN reductase-like" evidence="3">
    <location>
        <begin position="1"/>
        <end position="152"/>
    </location>
</feature>
<dbReference type="EMBL" id="VSSQ01002458">
    <property type="protein sequence ID" value="MPM15527.1"/>
    <property type="molecule type" value="Genomic_DNA"/>
</dbReference>
<evidence type="ECO:0000259" key="3">
    <source>
        <dbReference type="Pfam" id="PF03358"/>
    </source>
</evidence>
<dbReference type="InterPro" id="IPR005025">
    <property type="entry name" value="FMN_Rdtase-like_dom"/>
</dbReference>
<protein>
    <recommendedName>
        <fullName evidence="3">NADPH-dependent FMN reductase-like domain-containing protein</fullName>
    </recommendedName>
</protein>
<sequence length="209" mass="23145">MKVLLLNGSPHEKGCTYTALAEIAKELIKENIESEIVQVGSKPVKGCIACYACIKLNNGHCVFNDDLVNPVIDKIKEADAIVVGSPVYYSGISGQVKSLLDRIFFAGRDIFANKLAATVVSCRRGGASASFDQLNHYFMMKNMPVVSSQYWNQVHGSNAEEVVKDYEGMQTMRTLAKNMVWLLKCIEAGKQNGVKLPEYETVIQTNFIR</sequence>
<dbReference type="PANTHER" id="PTHR43278">
    <property type="entry name" value="NAD(P)H-DEPENDENT FMN-CONTAINING OXIDOREDUCTASE YWQN-RELATED"/>
    <property type="match status" value="1"/>
</dbReference>
<dbReference type="Pfam" id="PF03358">
    <property type="entry name" value="FMN_red"/>
    <property type="match status" value="1"/>
</dbReference>
<reference evidence="4" key="1">
    <citation type="submission" date="2019-08" db="EMBL/GenBank/DDBJ databases">
        <authorList>
            <person name="Kucharzyk K."/>
            <person name="Murdoch R.W."/>
            <person name="Higgins S."/>
            <person name="Loffler F."/>
        </authorList>
    </citation>
    <scope>NUCLEOTIDE SEQUENCE</scope>
</reference>
<proteinExistence type="predicted"/>
<keyword evidence="2" id="KW-0288">FMN</keyword>
<evidence type="ECO:0000313" key="4">
    <source>
        <dbReference type="EMBL" id="MPM15527.1"/>
    </source>
</evidence>
<name>A0A644XHV3_9ZZZZ</name>
<dbReference type="InterPro" id="IPR051796">
    <property type="entry name" value="ISF_SsuE-like"/>
</dbReference>
<evidence type="ECO:0000256" key="1">
    <source>
        <dbReference type="ARBA" id="ARBA00022630"/>
    </source>
</evidence>
<keyword evidence="1" id="KW-0285">Flavoprotein</keyword>
<evidence type="ECO:0000256" key="2">
    <source>
        <dbReference type="ARBA" id="ARBA00022643"/>
    </source>
</evidence>
<dbReference type="GO" id="GO:0016491">
    <property type="term" value="F:oxidoreductase activity"/>
    <property type="evidence" value="ECO:0007669"/>
    <property type="project" value="InterPro"/>
</dbReference>
<dbReference type="Gene3D" id="3.40.50.360">
    <property type="match status" value="1"/>
</dbReference>
<dbReference type="InterPro" id="IPR029039">
    <property type="entry name" value="Flavoprotein-like_sf"/>
</dbReference>
<gene>
    <name evidence="4" type="ORF">SDC9_61898</name>
</gene>
<dbReference type="SUPFAM" id="SSF52218">
    <property type="entry name" value="Flavoproteins"/>
    <property type="match status" value="1"/>
</dbReference>
<dbReference type="PANTHER" id="PTHR43278:SF4">
    <property type="entry name" value="NAD(P)H-DEPENDENT FMN-CONTAINING OXIDOREDUCTASE YWQN-RELATED"/>
    <property type="match status" value="1"/>
</dbReference>
<dbReference type="AlphaFoldDB" id="A0A644XHV3"/>
<comment type="caution">
    <text evidence="4">The sequence shown here is derived from an EMBL/GenBank/DDBJ whole genome shotgun (WGS) entry which is preliminary data.</text>
</comment>